<sequence>MLLGLRDNYLEVQSALSNRSGEVKDTAIPPPLPPPPPPLRVLESSPKRVKVRPHSEPIMSPAEPVDTDSDSEFDSDSHPLLSGKKAVLCEEQSKPCGHYAFTRRYRAIPTAVATNTSLLNERNLNSTATVSIDSAIGSPLWSAGTTCALPDSEVNDQGGSSSLYKRRSINGHWVYPETQKPFKNVDGRKSVESGVYGNSPLGGHYVNVSTQETSTEKGNSHLQMISSHVSTITCFNAILHLMQMQPRLERTGRARAIMRFCTGLEVLRSLIA</sequence>
<gene>
    <name evidence="2" type="ORF">GPUH_LOCUS4041</name>
</gene>
<name>A0A183D5Q0_9BILA</name>
<dbReference type="OrthoDB" id="10652089at2759"/>
<evidence type="ECO:0000313" key="2">
    <source>
        <dbReference type="EMBL" id="VDK42095.1"/>
    </source>
</evidence>
<reference evidence="4" key="1">
    <citation type="submission" date="2016-06" db="UniProtKB">
        <authorList>
            <consortium name="WormBaseParasite"/>
        </authorList>
    </citation>
    <scope>IDENTIFICATION</scope>
</reference>
<evidence type="ECO:0000313" key="3">
    <source>
        <dbReference type="Proteomes" id="UP000271098"/>
    </source>
</evidence>
<evidence type="ECO:0000256" key="1">
    <source>
        <dbReference type="SAM" id="MobiDB-lite"/>
    </source>
</evidence>
<organism evidence="4">
    <name type="scientific">Gongylonema pulchrum</name>
    <dbReference type="NCBI Taxonomy" id="637853"/>
    <lineage>
        <taxon>Eukaryota</taxon>
        <taxon>Metazoa</taxon>
        <taxon>Ecdysozoa</taxon>
        <taxon>Nematoda</taxon>
        <taxon>Chromadorea</taxon>
        <taxon>Rhabditida</taxon>
        <taxon>Spirurina</taxon>
        <taxon>Spiruromorpha</taxon>
        <taxon>Spiruroidea</taxon>
        <taxon>Gongylonematidae</taxon>
        <taxon>Gongylonema</taxon>
    </lineage>
</organism>
<dbReference type="EMBL" id="UYRT01007324">
    <property type="protein sequence ID" value="VDK42095.1"/>
    <property type="molecule type" value="Genomic_DNA"/>
</dbReference>
<reference evidence="2 3" key="2">
    <citation type="submission" date="2018-11" db="EMBL/GenBank/DDBJ databases">
        <authorList>
            <consortium name="Pathogen Informatics"/>
        </authorList>
    </citation>
    <scope>NUCLEOTIDE SEQUENCE [LARGE SCALE GENOMIC DNA]</scope>
</reference>
<dbReference type="AlphaFoldDB" id="A0A183D5Q0"/>
<keyword evidence="3" id="KW-1185">Reference proteome</keyword>
<dbReference type="WBParaSite" id="GPUH_0000404801-mRNA-1">
    <property type="protein sequence ID" value="GPUH_0000404801-mRNA-1"/>
    <property type="gene ID" value="GPUH_0000404801"/>
</dbReference>
<feature type="compositionally biased region" description="Pro residues" evidence="1">
    <location>
        <begin position="28"/>
        <end position="39"/>
    </location>
</feature>
<feature type="compositionally biased region" description="Acidic residues" evidence="1">
    <location>
        <begin position="65"/>
        <end position="74"/>
    </location>
</feature>
<proteinExistence type="predicted"/>
<protein>
    <submittedName>
        <fullName evidence="2 4">Uncharacterized protein</fullName>
    </submittedName>
</protein>
<feature type="region of interest" description="Disordered" evidence="1">
    <location>
        <begin position="16"/>
        <end position="77"/>
    </location>
</feature>
<dbReference type="Proteomes" id="UP000271098">
    <property type="component" value="Unassembled WGS sequence"/>
</dbReference>
<accession>A0A183D5Q0</accession>
<evidence type="ECO:0000313" key="4">
    <source>
        <dbReference type="WBParaSite" id="GPUH_0000404801-mRNA-1"/>
    </source>
</evidence>